<dbReference type="GO" id="GO:0043772">
    <property type="term" value="F:acyl-phosphate glycerol-3-phosphate acyltransferase activity"/>
    <property type="evidence" value="ECO:0007669"/>
    <property type="project" value="UniProtKB-UniRule"/>
</dbReference>
<keyword evidence="1 10" id="KW-1003">Cell membrane</keyword>
<dbReference type="RefSeq" id="WP_342824918.1">
    <property type="nucleotide sequence ID" value="NZ_CP046146.1"/>
</dbReference>
<keyword evidence="7 10" id="KW-0472">Membrane</keyword>
<dbReference type="EMBL" id="CP046147">
    <property type="protein sequence ID" value="WFG38413.1"/>
    <property type="molecule type" value="Genomic_DNA"/>
</dbReference>
<evidence type="ECO:0000256" key="4">
    <source>
        <dbReference type="ARBA" id="ARBA00022692"/>
    </source>
</evidence>
<organism evidence="12 13">
    <name type="scientific">Candidatus Lucifugimonas marina</name>
    <dbReference type="NCBI Taxonomy" id="3038979"/>
    <lineage>
        <taxon>Bacteria</taxon>
        <taxon>Bacillati</taxon>
        <taxon>Chloroflexota</taxon>
        <taxon>Dehalococcoidia</taxon>
        <taxon>SAR202 cluster</taxon>
        <taxon>Candidatus Lucifugimonadales</taxon>
        <taxon>Candidatus Lucifugimonadaceae</taxon>
        <taxon>Candidatus Lucifugimonas</taxon>
    </lineage>
</organism>
<evidence type="ECO:0000256" key="3">
    <source>
        <dbReference type="ARBA" id="ARBA00022679"/>
    </source>
</evidence>
<sequence length="222" mass="23899">MDLSTTVAAIIAAYLVGSIPTSYLIGRWVGGVDIRQHGSGNVGASNLTSQVGAKWAAPVVVFDVFVKGSLPVFLVSSRYFDLGVGTEAAVAIAAILGHNWSIFAKFQGGRGMATVLGATLALDFPLLIVYGSVPALGVLFTPWKDSAVWWLIAVVMMPIWAALLNLPIEIVWFAVAFALATAIKRMTSNSLRDRSGSISARLLMTRVVFDRDISNREEWIEQ</sequence>
<dbReference type="Proteomes" id="UP001321249">
    <property type="component" value="Unassembled WGS sequence"/>
</dbReference>
<comment type="subcellular location">
    <subcellularLocation>
        <location evidence="10">Cell membrane</location>
        <topology evidence="10">Multi-pass membrane protein</topology>
    </subcellularLocation>
</comment>
<dbReference type="PANTHER" id="PTHR30309:SF0">
    <property type="entry name" value="GLYCEROL-3-PHOSPHATE ACYLTRANSFERASE-RELATED"/>
    <property type="match status" value="1"/>
</dbReference>
<keyword evidence="3 10" id="KW-0808">Transferase</keyword>
<comment type="caution">
    <text evidence="10">Lacks conserved residue(s) required for the propagation of feature annotation.</text>
</comment>
<gene>
    <name evidence="10" type="primary">plsY</name>
    <name evidence="11" type="ORF">GKO46_07920</name>
    <name evidence="12" type="ORF">GKO48_01925</name>
</gene>
<dbReference type="SMART" id="SM01207">
    <property type="entry name" value="G3P_acyltransf"/>
    <property type="match status" value="1"/>
</dbReference>
<evidence type="ECO:0000313" key="13">
    <source>
        <dbReference type="Proteomes" id="UP001219901"/>
    </source>
</evidence>
<dbReference type="GO" id="GO:0005886">
    <property type="term" value="C:plasma membrane"/>
    <property type="evidence" value="ECO:0007669"/>
    <property type="project" value="UniProtKB-SubCell"/>
</dbReference>
<dbReference type="AlphaFoldDB" id="A0AAJ5ZBT7"/>
<dbReference type="EC" id="2.3.1.275" evidence="10"/>
<keyword evidence="8 10" id="KW-0594">Phospholipid biosynthesis</keyword>
<evidence type="ECO:0000256" key="10">
    <source>
        <dbReference type="HAMAP-Rule" id="MF_01043"/>
    </source>
</evidence>
<protein>
    <recommendedName>
        <fullName evidence="10">Glycerol-3-phosphate acyltransferase</fullName>
    </recommendedName>
    <alternativeName>
        <fullName evidence="10">Acyl-PO4 G3P acyltransferase</fullName>
    </alternativeName>
    <alternativeName>
        <fullName evidence="10">Acyl-phosphate--glycerol-3-phosphate acyltransferase</fullName>
    </alternativeName>
    <alternativeName>
        <fullName evidence="10">G3P acyltransferase</fullName>
        <shortName evidence="10">GPAT</shortName>
        <ecNumber evidence="10">2.3.1.275</ecNumber>
    </alternativeName>
    <alternativeName>
        <fullName evidence="10">Lysophosphatidic acid synthase</fullName>
        <shortName evidence="10">LPA synthase</shortName>
    </alternativeName>
</protein>
<evidence type="ECO:0000256" key="6">
    <source>
        <dbReference type="ARBA" id="ARBA00023098"/>
    </source>
</evidence>
<reference evidence="13 14" key="1">
    <citation type="submission" date="2019-11" db="EMBL/GenBank/DDBJ databases">
        <authorList>
            <person name="Cho J.-C."/>
        </authorList>
    </citation>
    <scope>NUCLEOTIDE SEQUENCE [LARGE SCALE GENOMIC DNA]</scope>
    <source>
        <strain evidence="12 13">JH1073</strain>
        <strain evidence="11 14">JH702</strain>
    </source>
</reference>
<accession>A0AAJ5ZBT7</accession>
<comment type="similarity">
    <text evidence="10">Belongs to the PlsY family.</text>
</comment>
<comment type="subunit">
    <text evidence="10">Probably interacts with PlsX.</text>
</comment>
<dbReference type="Proteomes" id="UP001219901">
    <property type="component" value="Chromosome"/>
</dbReference>
<reference evidence="13" key="3">
    <citation type="submission" date="2023-06" db="EMBL/GenBank/DDBJ databases">
        <title>Pangenomics reveal diversification of enzyme families and niche specialization in globally abundant SAR202 bacteria.</title>
        <authorList>
            <person name="Saw J.H.W."/>
        </authorList>
    </citation>
    <scope>NUCLEOTIDE SEQUENCE [LARGE SCALE GENOMIC DNA]</scope>
    <source>
        <strain evidence="13">JH1073</strain>
    </source>
</reference>
<dbReference type="InterPro" id="IPR003811">
    <property type="entry name" value="G3P_acylTferase_PlsY"/>
</dbReference>
<evidence type="ECO:0000313" key="12">
    <source>
        <dbReference type="EMBL" id="WFG38413.1"/>
    </source>
</evidence>
<comment type="function">
    <text evidence="10">Catalyzes the transfer of an acyl group from acyl-phosphate (acyl-PO(4)) to glycerol-3-phosphate (G3P) to form lysophosphatidic acid (LPA). This enzyme utilizes acyl-phosphate as fatty acyl donor, but not acyl-CoA or acyl-ACP.</text>
</comment>
<evidence type="ECO:0000256" key="5">
    <source>
        <dbReference type="ARBA" id="ARBA00022989"/>
    </source>
</evidence>
<dbReference type="GO" id="GO:0008654">
    <property type="term" value="P:phospholipid biosynthetic process"/>
    <property type="evidence" value="ECO:0007669"/>
    <property type="project" value="UniProtKB-UniRule"/>
</dbReference>
<feature type="transmembrane region" description="Helical" evidence="10">
    <location>
        <begin position="115"/>
        <end position="140"/>
    </location>
</feature>
<keyword evidence="6 10" id="KW-0443">Lipid metabolism</keyword>
<evidence type="ECO:0000256" key="2">
    <source>
        <dbReference type="ARBA" id="ARBA00022516"/>
    </source>
</evidence>
<dbReference type="Pfam" id="PF02660">
    <property type="entry name" value="G3P_acyltransf"/>
    <property type="match status" value="1"/>
</dbReference>
<proteinExistence type="inferred from homology"/>
<keyword evidence="13" id="KW-1185">Reference proteome</keyword>
<evidence type="ECO:0000256" key="7">
    <source>
        <dbReference type="ARBA" id="ARBA00023136"/>
    </source>
</evidence>
<dbReference type="HAMAP" id="MF_01043">
    <property type="entry name" value="PlsY"/>
    <property type="match status" value="1"/>
</dbReference>
<evidence type="ECO:0000313" key="14">
    <source>
        <dbReference type="Proteomes" id="UP001321249"/>
    </source>
</evidence>
<reference evidence="12" key="2">
    <citation type="journal article" date="2023" name="Nat. Commun.">
        <title>Cultivation of marine bacteria of the SAR202 clade.</title>
        <authorList>
            <person name="Lim Y."/>
            <person name="Seo J.H."/>
            <person name="Giovannoni S.J."/>
            <person name="Kang I."/>
            <person name="Cho J.C."/>
        </authorList>
    </citation>
    <scope>NUCLEOTIDE SEQUENCE</scope>
    <source>
        <strain evidence="12">JH1073</strain>
    </source>
</reference>
<feature type="transmembrane region" description="Helical" evidence="10">
    <location>
        <begin position="82"/>
        <end position="103"/>
    </location>
</feature>
<keyword evidence="9 10" id="KW-1208">Phospholipid metabolism</keyword>
<dbReference type="PANTHER" id="PTHR30309">
    <property type="entry name" value="INNER MEMBRANE PROTEIN YGIH"/>
    <property type="match status" value="1"/>
</dbReference>
<feature type="transmembrane region" description="Helical" evidence="10">
    <location>
        <begin position="147"/>
        <end position="164"/>
    </location>
</feature>
<comment type="pathway">
    <text evidence="10">Lipid metabolism; phospholipid metabolism.</text>
</comment>
<evidence type="ECO:0000256" key="1">
    <source>
        <dbReference type="ARBA" id="ARBA00022475"/>
    </source>
</evidence>
<keyword evidence="5 10" id="KW-1133">Transmembrane helix</keyword>
<keyword evidence="4 10" id="KW-0812">Transmembrane</keyword>
<dbReference type="EMBL" id="WMBE01000002">
    <property type="protein sequence ID" value="MDG0866998.1"/>
    <property type="molecule type" value="Genomic_DNA"/>
</dbReference>
<keyword evidence="2 10" id="KW-0444">Lipid biosynthesis</keyword>
<name>A0AAJ5ZBT7_9CHLR</name>
<comment type="catalytic activity">
    <reaction evidence="10">
        <text>an acyl phosphate + sn-glycerol 3-phosphate = a 1-acyl-sn-glycero-3-phosphate + phosphate</text>
        <dbReference type="Rhea" id="RHEA:34075"/>
        <dbReference type="ChEBI" id="CHEBI:43474"/>
        <dbReference type="ChEBI" id="CHEBI:57597"/>
        <dbReference type="ChEBI" id="CHEBI:57970"/>
        <dbReference type="ChEBI" id="CHEBI:59918"/>
        <dbReference type="EC" id="2.3.1.275"/>
    </reaction>
</comment>
<evidence type="ECO:0000256" key="9">
    <source>
        <dbReference type="ARBA" id="ARBA00023264"/>
    </source>
</evidence>
<evidence type="ECO:0000313" key="11">
    <source>
        <dbReference type="EMBL" id="MDG0866998.1"/>
    </source>
</evidence>
<evidence type="ECO:0000256" key="8">
    <source>
        <dbReference type="ARBA" id="ARBA00023209"/>
    </source>
</evidence>